<name>B9SNJ2_RICCO</name>
<feature type="signal peptide" evidence="1">
    <location>
        <begin position="1"/>
        <end position="18"/>
    </location>
</feature>
<evidence type="ECO:0000313" key="3">
    <source>
        <dbReference type="Proteomes" id="UP000008311"/>
    </source>
</evidence>
<dbReference type="InParanoid" id="B9SNJ2"/>
<evidence type="ECO:0000313" key="2">
    <source>
        <dbReference type="EMBL" id="EEF34813.1"/>
    </source>
</evidence>
<feature type="chain" id="PRO_5002891578" description="RNase H type-1 domain-containing protein" evidence="1">
    <location>
        <begin position="19"/>
        <end position="65"/>
    </location>
</feature>
<gene>
    <name evidence="2" type="ORF">RCOM_0737420</name>
</gene>
<proteinExistence type="predicted"/>
<evidence type="ECO:0008006" key="4">
    <source>
        <dbReference type="Google" id="ProtNLM"/>
    </source>
</evidence>
<keyword evidence="1" id="KW-0732">Signal</keyword>
<accession>B9SNJ2</accession>
<reference evidence="3" key="1">
    <citation type="journal article" date="2010" name="Nat. Biotechnol.">
        <title>Draft genome sequence of the oilseed species Ricinus communis.</title>
        <authorList>
            <person name="Chan A.P."/>
            <person name="Crabtree J."/>
            <person name="Zhao Q."/>
            <person name="Lorenzi H."/>
            <person name="Orvis J."/>
            <person name="Puiu D."/>
            <person name="Melake-Berhan A."/>
            <person name="Jones K.M."/>
            <person name="Redman J."/>
            <person name="Chen G."/>
            <person name="Cahoon E.B."/>
            <person name="Gedil M."/>
            <person name="Stanke M."/>
            <person name="Haas B.J."/>
            <person name="Wortman J.R."/>
            <person name="Fraser-Liggett C.M."/>
            <person name="Ravel J."/>
            <person name="Rabinowicz P.D."/>
        </authorList>
    </citation>
    <scope>NUCLEOTIDE SEQUENCE [LARGE SCALE GENOMIC DNA]</scope>
    <source>
        <strain evidence="3">cv. Hale</strain>
    </source>
</reference>
<evidence type="ECO:0000256" key="1">
    <source>
        <dbReference type="SAM" id="SignalP"/>
    </source>
</evidence>
<dbReference type="Proteomes" id="UP000008311">
    <property type="component" value="Unassembled WGS sequence"/>
</dbReference>
<keyword evidence="3" id="KW-1185">Reference proteome</keyword>
<organism evidence="2 3">
    <name type="scientific">Ricinus communis</name>
    <name type="common">Castor bean</name>
    <dbReference type="NCBI Taxonomy" id="3988"/>
    <lineage>
        <taxon>Eukaryota</taxon>
        <taxon>Viridiplantae</taxon>
        <taxon>Streptophyta</taxon>
        <taxon>Embryophyta</taxon>
        <taxon>Tracheophyta</taxon>
        <taxon>Spermatophyta</taxon>
        <taxon>Magnoliopsida</taxon>
        <taxon>eudicotyledons</taxon>
        <taxon>Gunneridae</taxon>
        <taxon>Pentapetalae</taxon>
        <taxon>rosids</taxon>
        <taxon>fabids</taxon>
        <taxon>Malpighiales</taxon>
        <taxon>Euphorbiaceae</taxon>
        <taxon>Acalyphoideae</taxon>
        <taxon>Acalypheae</taxon>
        <taxon>Ricinus</taxon>
    </lineage>
</organism>
<sequence length="65" mass="7159">MWMQVSTSLIKLVPPVWLLGNLICSSACRLPHILDSSVLEASSMRSAVTLAISKKWDKVIFEADA</sequence>
<dbReference type="EMBL" id="EQ974046">
    <property type="protein sequence ID" value="EEF34813.1"/>
    <property type="molecule type" value="Genomic_DNA"/>
</dbReference>
<dbReference type="AlphaFoldDB" id="B9SNJ2"/>
<protein>
    <recommendedName>
        <fullName evidence="4">RNase H type-1 domain-containing protein</fullName>
    </recommendedName>
</protein>